<dbReference type="PRINTS" id="PR00124">
    <property type="entry name" value="ATPASEC"/>
</dbReference>
<dbReference type="GO" id="GO:0045259">
    <property type="term" value="C:proton-transporting ATP synthase complex"/>
    <property type="evidence" value="ECO:0007669"/>
    <property type="project" value="UniProtKB-KW"/>
</dbReference>
<dbReference type="GeneID" id="104982380"/>
<keyword evidence="8" id="KW-0809">Transit peptide</keyword>
<evidence type="ECO:0000256" key="4">
    <source>
        <dbReference type="ARBA" id="ARBA00022481"/>
    </source>
</evidence>
<evidence type="ECO:0000256" key="12">
    <source>
        <dbReference type="ARBA" id="ARBA00023128"/>
    </source>
</evidence>
<evidence type="ECO:0000256" key="17">
    <source>
        <dbReference type="SAM" id="Phobius"/>
    </source>
</evidence>
<dbReference type="FunFam" id="1.20.20.10:FF:000003">
    <property type="entry name" value="Atp synthase f complex subunit mitochondrial"/>
    <property type="match status" value="1"/>
</dbReference>
<protein>
    <recommendedName>
        <fullName evidence="15">ATP synthase lipid-binding protein</fullName>
    </recommendedName>
    <alternativeName>
        <fullName evidence="16">ATPase protein 9</fullName>
    </alternativeName>
    <alternativeName>
        <fullName evidence="14">ATPase subunit c</fullName>
    </alternativeName>
</protein>
<evidence type="ECO:0000256" key="13">
    <source>
        <dbReference type="ARBA" id="ARBA00023136"/>
    </source>
</evidence>
<dbReference type="AlphaFoldDB" id="A0A6P3GTP8"/>
<dbReference type="GO" id="GO:0015078">
    <property type="term" value="F:proton transmembrane transporter activity"/>
    <property type="evidence" value="ECO:0007669"/>
    <property type="project" value="InterPro"/>
</dbReference>
<dbReference type="Proteomes" id="UP000515208">
    <property type="component" value="Unplaced"/>
</dbReference>
<evidence type="ECO:0000256" key="9">
    <source>
        <dbReference type="ARBA" id="ARBA00022989"/>
    </source>
</evidence>
<evidence type="ECO:0000313" key="20">
    <source>
        <dbReference type="RefSeq" id="XP_010830047.1"/>
    </source>
</evidence>
<evidence type="ECO:0000256" key="8">
    <source>
        <dbReference type="ARBA" id="ARBA00022946"/>
    </source>
</evidence>
<proteinExistence type="inferred from homology"/>
<keyword evidence="6 17" id="KW-0812">Transmembrane</keyword>
<dbReference type="InterPro" id="IPR035921">
    <property type="entry name" value="F/V-ATP_Csub_sf"/>
</dbReference>
<dbReference type="CDD" id="cd18182">
    <property type="entry name" value="ATP-synt_Fo_c_ATP5G3"/>
    <property type="match status" value="1"/>
</dbReference>
<keyword evidence="4" id="KW-0488">Methylation</keyword>
<keyword evidence="19" id="KW-1185">Reference proteome</keyword>
<name>A0A6P3GTP8_BISBB</name>
<accession>A0A6P3GTP8</accession>
<keyword evidence="7" id="KW-0375">Hydrogen ion transport</keyword>
<evidence type="ECO:0000256" key="10">
    <source>
        <dbReference type="ARBA" id="ARBA00023065"/>
    </source>
</evidence>
<comment type="similarity">
    <text evidence="2">Belongs to the ATPase C chain family.</text>
</comment>
<evidence type="ECO:0000256" key="7">
    <source>
        <dbReference type="ARBA" id="ARBA00022781"/>
    </source>
</evidence>
<reference evidence="20" key="1">
    <citation type="submission" date="2025-08" db="UniProtKB">
        <authorList>
            <consortium name="RefSeq"/>
        </authorList>
    </citation>
    <scope>IDENTIFICATION</scope>
    <source>
        <tissue evidence="20">Blood</tissue>
    </source>
</reference>
<evidence type="ECO:0000256" key="14">
    <source>
        <dbReference type="ARBA" id="ARBA00029852"/>
    </source>
</evidence>
<evidence type="ECO:0000256" key="11">
    <source>
        <dbReference type="ARBA" id="ARBA00023121"/>
    </source>
</evidence>
<feature type="domain" description="V-ATPase proteolipid subunit C-like" evidence="18">
    <location>
        <begin position="261"/>
        <end position="322"/>
    </location>
</feature>
<dbReference type="GO" id="GO:0008289">
    <property type="term" value="F:lipid binding"/>
    <property type="evidence" value="ECO:0007669"/>
    <property type="project" value="UniProtKB-KW"/>
</dbReference>
<dbReference type="KEGG" id="bbis:104982380"/>
<organism evidence="19 20">
    <name type="scientific">Bison bison bison</name>
    <name type="common">North American plains bison</name>
    <dbReference type="NCBI Taxonomy" id="43346"/>
    <lineage>
        <taxon>Eukaryota</taxon>
        <taxon>Metazoa</taxon>
        <taxon>Chordata</taxon>
        <taxon>Craniata</taxon>
        <taxon>Vertebrata</taxon>
        <taxon>Euteleostomi</taxon>
        <taxon>Mammalia</taxon>
        <taxon>Eutheria</taxon>
        <taxon>Laurasiatheria</taxon>
        <taxon>Artiodactyla</taxon>
        <taxon>Ruminantia</taxon>
        <taxon>Pecora</taxon>
        <taxon>Bovidae</taxon>
        <taxon>Bovinae</taxon>
        <taxon>Bison</taxon>
    </lineage>
</organism>
<dbReference type="GO" id="GO:0015986">
    <property type="term" value="P:proton motive force-driven ATP synthesis"/>
    <property type="evidence" value="ECO:0007669"/>
    <property type="project" value="InterPro"/>
</dbReference>
<evidence type="ECO:0000256" key="3">
    <source>
        <dbReference type="ARBA" id="ARBA00022448"/>
    </source>
</evidence>
<keyword evidence="5" id="KW-0138">CF(0)</keyword>
<dbReference type="PANTHER" id="PTHR10031">
    <property type="entry name" value="ATP SYNTHASE LIPID-BINDING PROTEIN, MITOCHONDRIAL"/>
    <property type="match status" value="1"/>
</dbReference>
<dbReference type="GO" id="GO:0033177">
    <property type="term" value="C:proton-transporting two-sector ATPase complex, proton-transporting domain"/>
    <property type="evidence" value="ECO:0007669"/>
    <property type="project" value="InterPro"/>
</dbReference>
<dbReference type="Pfam" id="PF00137">
    <property type="entry name" value="ATP-synt_C"/>
    <property type="match status" value="1"/>
</dbReference>
<evidence type="ECO:0000313" key="19">
    <source>
        <dbReference type="Proteomes" id="UP000515208"/>
    </source>
</evidence>
<evidence type="ECO:0000256" key="2">
    <source>
        <dbReference type="ARBA" id="ARBA00006704"/>
    </source>
</evidence>
<dbReference type="Gene3D" id="1.20.20.10">
    <property type="entry name" value="F1F0 ATP synthase subunit C"/>
    <property type="match status" value="1"/>
</dbReference>
<keyword evidence="12" id="KW-0496">Mitochondrion</keyword>
<dbReference type="InterPro" id="IPR000454">
    <property type="entry name" value="ATP_synth_F0_csu"/>
</dbReference>
<dbReference type="RefSeq" id="XP_010830047.1">
    <property type="nucleotide sequence ID" value="XM_010831745.1"/>
</dbReference>
<keyword evidence="11" id="KW-0446">Lipid-binding</keyword>
<dbReference type="PANTHER" id="PTHR10031:SF0">
    <property type="entry name" value="ATPASE PROTEIN 9"/>
    <property type="match status" value="1"/>
</dbReference>
<keyword evidence="13 17" id="KW-0472">Membrane</keyword>
<sequence>MVSIGTRFSSGSNWTQHCAKEVNGHESLSEPIYARSLRRKKREKQVNAFHEDKNPESNKCLLVVLQEKTSPVSVCETQHLDFYFKDSGNPNYVTVNSSPCQHYRLEGRDVDIYGQLQLTDEETRIPKGPVIYQTPYSIWVGKPKSVIRHINPVPLGKTLERLKIPGGTRSAIAPLCLLCPGSSSCHCPHPQKIYACPKFISLHSLVRITSQLLSQPLSVMVLTDESCSLAVTCPLTLLIPNSSFQNSTISRDIDTAAKFIWVGTATVRGAGSGVGIKTVFGSLSTCYAKNPSLKLQFFSEAILGFALLKTMGVFCLRMAFLILFAM</sequence>
<gene>
    <name evidence="20" type="primary">LOC104982380</name>
</gene>
<evidence type="ECO:0000256" key="6">
    <source>
        <dbReference type="ARBA" id="ARBA00022692"/>
    </source>
</evidence>
<feature type="transmembrane region" description="Helical" evidence="17">
    <location>
        <begin position="301"/>
        <end position="325"/>
    </location>
</feature>
<evidence type="ECO:0000256" key="16">
    <source>
        <dbReference type="ARBA" id="ARBA00033111"/>
    </source>
</evidence>
<comment type="subcellular location">
    <subcellularLocation>
        <location evidence="1">Mitochondrion membrane</location>
        <topology evidence="1">Multi-pass membrane protein</topology>
    </subcellularLocation>
</comment>
<keyword evidence="9 17" id="KW-1133">Transmembrane helix</keyword>
<dbReference type="InterPro" id="IPR038662">
    <property type="entry name" value="ATP_synth_F0_csu_sf"/>
</dbReference>
<keyword evidence="10" id="KW-0406">Ion transport</keyword>
<keyword evidence="3" id="KW-0813">Transport</keyword>
<evidence type="ECO:0000256" key="1">
    <source>
        <dbReference type="ARBA" id="ARBA00004225"/>
    </source>
</evidence>
<dbReference type="InterPro" id="IPR002379">
    <property type="entry name" value="ATPase_proteolipid_c-like_dom"/>
</dbReference>
<dbReference type="SUPFAM" id="SSF81333">
    <property type="entry name" value="F1F0 ATP synthase subunit C"/>
    <property type="match status" value="1"/>
</dbReference>
<dbReference type="GO" id="GO:0031966">
    <property type="term" value="C:mitochondrial membrane"/>
    <property type="evidence" value="ECO:0007669"/>
    <property type="project" value="UniProtKB-SubCell"/>
</dbReference>
<evidence type="ECO:0000256" key="5">
    <source>
        <dbReference type="ARBA" id="ARBA00022547"/>
    </source>
</evidence>
<evidence type="ECO:0000259" key="18">
    <source>
        <dbReference type="Pfam" id="PF00137"/>
    </source>
</evidence>
<evidence type="ECO:0000256" key="15">
    <source>
        <dbReference type="ARBA" id="ARBA00032304"/>
    </source>
</evidence>